<comment type="caution">
    <text evidence="1">The sequence shown here is derived from an EMBL/GenBank/DDBJ whole genome shotgun (WGS) entry which is preliminary data.</text>
</comment>
<organism evidence="1 2">
    <name type="scientific">Gossypium anomalum</name>
    <dbReference type="NCBI Taxonomy" id="47600"/>
    <lineage>
        <taxon>Eukaryota</taxon>
        <taxon>Viridiplantae</taxon>
        <taxon>Streptophyta</taxon>
        <taxon>Embryophyta</taxon>
        <taxon>Tracheophyta</taxon>
        <taxon>Spermatophyta</taxon>
        <taxon>Magnoliopsida</taxon>
        <taxon>eudicotyledons</taxon>
        <taxon>Gunneridae</taxon>
        <taxon>Pentapetalae</taxon>
        <taxon>rosids</taxon>
        <taxon>malvids</taxon>
        <taxon>Malvales</taxon>
        <taxon>Malvaceae</taxon>
        <taxon>Malvoideae</taxon>
        <taxon>Gossypium</taxon>
    </lineage>
</organism>
<dbReference type="EMBL" id="JAHUZN010000004">
    <property type="protein sequence ID" value="KAG8496824.1"/>
    <property type="molecule type" value="Genomic_DNA"/>
</dbReference>
<dbReference type="Proteomes" id="UP000701853">
    <property type="component" value="Chromosome 4"/>
</dbReference>
<evidence type="ECO:0008006" key="3">
    <source>
        <dbReference type="Google" id="ProtNLM"/>
    </source>
</evidence>
<sequence length="141" mass="15709">MEIVNRDGVGFMWGYLPGALPQRAPLVSPVLVRIPDSIDHSWTDVCGGGCGFAMAISGILGMRQIQFRMTIWSPWNFMHKFPNTTLQHLIAFTDMWAVGAILAELFTSSPIFPGERIGHYTIPKEMNEVCNWLTARLGLDG</sequence>
<reference evidence="1 2" key="1">
    <citation type="journal article" date="2021" name="bioRxiv">
        <title>The Gossypium anomalum genome as a resource for cotton improvement and evolutionary analysis of hybrid incompatibility.</title>
        <authorList>
            <person name="Grover C.E."/>
            <person name="Yuan D."/>
            <person name="Arick M.A."/>
            <person name="Miller E.R."/>
            <person name="Hu G."/>
            <person name="Peterson D.G."/>
            <person name="Wendel J.F."/>
            <person name="Udall J.A."/>
        </authorList>
    </citation>
    <scope>NUCLEOTIDE SEQUENCE [LARGE SCALE GENOMIC DNA]</scope>
    <source>
        <strain evidence="1">JFW-Udall</strain>
        <tissue evidence="1">Leaf</tissue>
    </source>
</reference>
<gene>
    <name evidence="1" type="ORF">CXB51_008058</name>
</gene>
<proteinExistence type="predicted"/>
<evidence type="ECO:0000313" key="1">
    <source>
        <dbReference type="EMBL" id="KAG8496824.1"/>
    </source>
</evidence>
<dbReference type="AlphaFoldDB" id="A0A8J6D5U2"/>
<evidence type="ECO:0000313" key="2">
    <source>
        <dbReference type="Proteomes" id="UP000701853"/>
    </source>
</evidence>
<protein>
    <recommendedName>
        <fullName evidence="3">Protein kinase domain-containing protein</fullName>
    </recommendedName>
</protein>
<dbReference type="InterPro" id="IPR011009">
    <property type="entry name" value="Kinase-like_dom_sf"/>
</dbReference>
<name>A0A8J6D5U2_9ROSI</name>
<keyword evidence="2" id="KW-1185">Reference proteome</keyword>
<dbReference type="SUPFAM" id="SSF56112">
    <property type="entry name" value="Protein kinase-like (PK-like)"/>
    <property type="match status" value="1"/>
</dbReference>
<accession>A0A8J6D5U2</accession>
<dbReference type="OrthoDB" id="5370059at2759"/>